<dbReference type="Pfam" id="PF00440">
    <property type="entry name" value="TetR_N"/>
    <property type="match status" value="1"/>
</dbReference>
<name>A0A1G6QT52_9GAMM</name>
<keyword evidence="1" id="KW-0805">Transcription regulation</keyword>
<dbReference type="GO" id="GO:0003677">
    <property type="term" value="F:DNA binding"/>
    <property type="evidence" value="ECO:0007669"/>
    <property type="project" value="UniProtKB-UniRule"/>
</dbReference>
<organism evidence="4 5">
    <name type="scientific">Ectopseudomonas chengduensis</name>
    <dbReference type="NCBI Taxonomy" id="489632"/>
    <lineage>
        <taxon>Bacteria</taxon>
        <taxon>Pseudomonadati</taxon>
        <taxon>Pseudomonadota</taxon>
        <taxon>Gammaproteobacteria</taxon>
        <taxon>Pseudomonadales</taxon>
        <taxon>Pseudomonadaceae</taxon>
        <taxon>Ectopseudomonas</taxon>
    </lineage>
</organism>
<evidence type="ECO:0000256" key="3">
    <source>
        <dbReference type="ARBA" id="ARBA00023163"/>
    </source>
</evidence>
<keyword evidence="5" id="KW-1185">Reference proteome</keyword>
<dbReference type="Gene3D" id="1.10.357.10">
    <property type="entry name" value="Tetracycline Repressor, domain 2"/>
    <property type="match status" value="1"/>
</dbReference>
<dbReference type="PANTHER" id="PTHR47506">
    <property type="entry name" value="TRANSCRIPTIONAL REGULATORY PROTEIN"/>
    <property type="match status" value="1"/>
</dbReference>
<dbReference type="RefSeq" id="WP_017676690.1">
    <property type="nucleotide sequence ID" value="NZ_FMZQ01000008.1"/>
</dbReference>
<sequence>MLEDVSLQQRLLQATESLVYAGGINATGMDAIVKASGVARKSIYRLYPTKEMLVAAALRARDERWMQWFIAGTSAGSPSERLLAVFPLLRSWFCAPDFHGCAFINAAGEVGDPDSEIRAVALLHKQRLLAYLNELTTACGFADPEAMARQFLLLIDGATAVAMVTGQADAADSAGRTAQLLLQTLLPSDGLNPPQA</sequence>
<dbReference type="PROSITE" id="PS50977">
    <property type="entry name" value="HTH_TETR_2"/>
    <property type="match status" value="1"/>
</dbReference>
<accession>A0A1G6QT52</accession>
<dbReference type="SUPFAM" id="SSF46689">
    <property type="entry name" value="Homeodomain-like"/>
    <property type="match status" value="1"/>
</dbReference>
<dbReference type="AlphaFoldDB" id="A0A1G6QT52"/>
<reference evidence="5" key="1">
    <citation type="submission" date="2016-10" db="EMBL/GenBank/DDBJ databases">
        <authorList>
            <person name="Varghese N."/>
            <person name="Submissions S."/>
        </authorList>
    </citation>
    <scope>NUCLEOTIDE SEQUENCE [LARGE SCALE GENOMIC DNA]</scope>
    <source>
        <strain evidence="5">DSM 26382</strain>
    </source>
</reference>
<proteinExistence type="predicted"/>
<keyword evidence="3" id="KW-0804">Transcription</keyword>
<protein>
    <submittedName>
        <fullName evidence="4">Transcriptional regulator, TetR family</fullName>
    </submittedName>
</protein>
<dbReference type="SUPFAM" id="SSF48498">
    <property type="entry name" value="Tetracyclin repressor-like, C-terminal domain"/>
    <property type="match status" value="1"/>
</dbReference>
<evidence type="ECO:0000256" key="1">
    <source>
        <dbReference type="ARBA" id="ARBA00023015"/>
    </source>
</evidence>
<dbReference type="EMBL" id="FMZQ01000008">
    <property type="protein sequence ID" value="SDC95503.1"/>
    <property type="molecule type" value="Genomic_DNA"/>
</dbReference>
<evidence type="ECO:0000313" key="5">
    <source>
        <dbReference type="Proteomes" id="UP000199467"/>
    </source>
</evidence>
<dbReference type="InterPro" id="IPR036271">
    <property type="entry name" value="Tet_transcr_reg_TetR-rel_C_sf"/>
</dbReference>
<keyword evidence="2" id="KW-0238">DNA-binding</keyword>
<dbReference type="PANTHER" id="PTHR47506:SF1">
    <property type="entry name" value="HTH-TYPE TRANSCRIPTIONAL REGULATOR YJDC"/>
    <property type="match status" value="1"/>
</dbReference>
<gene>
    <name evidence="4" type="ORF">SAMN05216576_108185</name>
</gene>
<dbReference type="Proteomes" id="UP000199467">
    <property type="component" value="Unassembled WGS sequence"/>
</dbReference>
<dbReference type="InterPro" id="IPR009057">
    <property type="entry name" value="Homeodomain-like_sf"/>
</dbReference>
<evidence type="ECO:0000256" key="2">
    <source>
        <dbReference type="ARBA" id="ARBA00023125"/>
    </source>
</evidence>
<evidence type="ECO:0000313" key="4">
    <source>
        <dbReference type="EMBL" id="SDC95503.1"/>
    </source>
</evidence>
<dbReference type="InterPro" id="IPR001647">
    <property type="entry name" value="HTH_TetR"/>
</dbReference>